<sequence length="195" mass="22103">MHKQVGLLELVERKLLRKLAFYAEHQEISTYTRLFVVDVMKSKQGVNPGLQKWKESEANVGLILRDGYHFGFPKVYGKTIPVSNGKTVQLSGKTFPREGYHFGFPKVYGKTIPIFFSRGVLTGDPVHLPYPLNSNGVFTGDPVNPPFKLNPNGSLTVDPRLTPIYKELQWEFDQKREGGSDFNKQFIPIAIYSIV</sequence>
<dbReference type="Proteomes" id="UP000828390">
    <property type="component" value="Unassembled WGS sequence"/>
</dbReference>
<evidence type="ECO:0000313" key="1">
    <source>
        <dbReference type="EMBL" id="KAH3812879.1"/>
    </source>
</evidence>
<dbReference type="AlphaFoldDB" id="A0A9D4GC52"/>
<proteinExistence type="predicted"/>
<protein>
    <submittedName>
        <fullName evidence="1">Uncharacterized protein</fullName>
    </submittedName>
</protein>
<gene>
    <name evidence="1" type="ORF">DPMN_141322</name>
</gene>
<organism evidence="1 2">
    <name type="scientific">Dreissena polymorpha</name>
    <name type="common">Zebra mussel</name>
    <name type="synonym">Mytilus polymorpha</name>
    <dbReference type="NCBI Taxonomy" id="45954"/>
    <lineage>
        <taxon>Eukaryota</taxon>
        <taxon>Metazoa</taxon>
        <taxon>Spiralia</taxon>
        <taxon>Lophotrochozoa</taxon>
        <taxon>Mollusca</taxon>
        <taxon>Bivalvia</taxon>
        <taxon>Autobranchia</taxon>
        <taxon>Heteroconchia</taxon>
        <taxon>Euheterodonta</taxon>
        <taxon>Imparidentia</taxon>
        <taxon>Neoheterodontei</taxon>
        <taxon>Myida</taxon>
        <taxon>Dreissenoidea</taxon>
        <taxon>Dreissenidae</taxon>
        <taxon>Dreissena</taxon>
    </lineage>
</organism>
<keyword evidence="2" id="KW-1185">Reference proteome</keyword>
<evidence type="ECO:0000313" key="2">
    <source>
        <dbReference type="Proteomes" id="UP000828390"/>
    </source>
</evidence>
<accession>A0A9D4GC52</accession>
<name>A0A9D4GC52_DREPO</name>
<comment type="caution">
    <text evidence="1">The sequence shown here is derived from an EMBL/GenBank/DDBJ whole genome shotgun (WGS) entry which is preliminary data.</text>
</comment>
<dbReference type="EMBL" id="JAIWYP010000006">
    <property type="protein sequence ID" value="KAH3812879.1"/>
    <property type="molecule type" value="Genomic_DNA"/>
</dbReference>
<reference evidence="1" key="1">
    <citation type="journal article" date="2019" name="bioRxiv">
        <title>The Genome of the Zebra Mussel, Dreissena polymorpha: A Resource for Invasive Species Research.</title>
        <authorList>
            <person name="McCartney M.A."/>
            <person name="Auch B."/>
            <person name="Kono T."/>
            <person name="Mallez S."/>
            <person name="Zhang Y."/>
            <person name="Obille A."/>
            <person name="Becker A."/>
            <person name="Abrahante J.E."/>
            <person name="Garbe J."/>
            <person name="Badalamenti J.P."/>
            <person name="Herman A."/>
            <person name="Mangelson H."/>
            <person name="Liachko I."/>
            <person name="Sullivan S."/>
            <person name="Sone E.D."/>
            <person name="Koren S."/>
            <person name="Silverstein K.A.T."/>
            <person name="Beckman K.B."/>
            <person name="Gohl D.M."/>
        </authorList>
    </citation>
    <scope>NUCLEOTIDE SEQUENCE</scope>
    <source>
        <strain evidence="1">Duluth1</strain>
        <tissue evidence="1">Whole animal</tissue>
    </source>
</reference>
<reference evidence="1" key="2">
    <citation type="submission" date="2020-11" db="EMBL/GenBank/DDBJ databases">
        <authorList>
            <person name="McCartney M.A."/>
            <person name="Auch B."/>
            <person name="Kono T."/>
            <person name="Mallez S."/>
            <person name="Becker A."/>
            <person name="Gohl D.M."/>
            <person name="Silverstein K.A.T."/>
            <person name="Koren S."/>
            <person name="Bechman K.B."/>
            <person name="Herman A."/>
            <person name="Abrahante J.E."/>
            <person name="Garbe J."/>
        </authorList>
    </citation>
    <scope>NUCLEOTIDE SEQUENCE</scope>
    <source>
        <strain evidence="1">Duluth1</strain>
        <tissue evidence="1">Whole animal</tissue>
    </source>
</reference>